<proteinExistence type="predicted"/>
<reference evidence="1 2" key="1">
    <citation type="submission" date="2022-07" db="EMBL/GenBank/DDBJ databases">
        <title>Genome-wide signatures of adaptation to extreme environments.</title>
        <authorList>
            <person name="Cho C.H."/>
            <person name="Yoon H.S."/>
        </authorList>
    </citation>
    <scope>NUCLEOTIDE SEQUENCE [LARGE SCALE GENOMIC DNA]</scope>
    <source>
        <strain evidence="1 2">108.79 E11</strain>
    </source>
</reference>
<dbReference type="EMBL" id="JANCYU010000027">
    <property type="protein sequence ID" value="KAK4524992.1"/>
    <property type="molecule type" value="Genomic_DNA"/>
</dbReference>
<name>A0AAV9ICB7_9RHOD</name>
<gene>
    <name evidence="1" type="ORF">GAYE_SCF07G2896</name>
</gene>
<evidence type="ECO:0000313" key="2">
    <source>
        <dbReference type="Proteomes" id="UP001300502"/>
    </source>
</evidence>
<dbReference type="AlphaFoldDB" id="A0AAV9ICB7"/>
<dbReference type="Proteomes" id="UP001300502">
    <property type="component" value="Unassembled WGS sequence"/>
</dbReference>
<evidence type="ECO:0000313" key="1">
    <source>
        <dbReference type="EMBL" id="KAK4524992.1"/>
    </source>
</evidence>
<accession>A0AAV9ICB7</accession>
<keyword evidence="2" id="KW-1185">Reference proteome</keyword>
<sequence>MNKYFGIGFLAFEVLIVLSFINRFVASTTIGEYRSLELFSTCDLGGDSLSVSRLAIRSWLSLTSVQRVTVFQQDPDACEILASFFEEPTFRCIILDHSTENETLRVDHLFEAASHHTVTPYVGYINCDIAVFSEFDQALKNILRSDRSSKSVIVGRRRDISISSSHFDSFMSNISLVRENAVRYGDLHGSFGKDYFIFPREFLNGVPPFLVGRPKWDDWFLTKLLLEDPYNLSIYRLDDRIPVVHMKMGQVPSSHDKFGARKNEELFYRIWKCQPISDILNVQTVVSPGNCSEKDSFQMTESAPNSALQLLFARKSHCNETLYLYEDLSVGAEFPLSFRKIAESCKQCIHIVHTLTACIYCRMHSVTCICMQESETNLWKGSNVVHQQTKQLELLRRRFHILSTAIENGYKVNYQIGGKLPRGDVAILKEYAEDVTYTKDFLLAIGSSYEFPPRLFEFVVLKPSDVAREFLNILYTCILRYTSSSLQEESTSSPSEGQKWRLLFKKCVEESRRVSF</sequence>
<protein>
    <submittedName>
        <fullName evidence="1">Uncharacterized protein</fullName>
    </submittedName>
</protein>
<organism evidence="1 2">
    <name type="scientific">Galdieria yellowstonensis</name>
    <dbReference type="NCBI Taxonomy" id="3028027"/>
    <lineage>
        <taxon>Eukaryota</taxon>
        <taxon>Rhodophyta</taxon>
        <taxon>Bangiophyceae</taxon>
        <taxon>Galdieriales</taxon>
        <taxon>Galdieriaceae</taxon>
        <taxon>Galdieria</taxon>
    </lineage>
</organism>
<comment type="caution">
    <text evidence="1">The sequence shown here is derived from an EMBL/GenBank/DDBJ whole genome shotgun (WGS) entry which is preliminary data.</text>
</comment>